<keyword evidence="3" id="KW-1185">Reference proteome</keyword>
<organism evidence="2 3">
    <name type="scientific">Trypanosoma rangeli</name>
    <dbReference type="NCBI Taxonomy" id="5698"/>
    <lineage>
        <taxon>Eukaryota</taxon>
        <taxon>Discoba</taxon>
        <taxon>Euglenozoa</taxon>
        <taxon>Kinetoplastea</taxon>
        <taxon>Metakinetoplastina</taxon>
        <taxon>Trypanosomatida</taxon>
        <taxon>Trypanosomatidae</taxon>
        <taxon>Trypanosoma</taxon>
        <taxon>Herpetosoma</taxon>
    </lineage>
</organism>
<dbReference type="EMBL" id="MKGL01000008">
    <property type="protein sequence ID" value="RNF12178.1"/>
    <property type="molecule type" value="Genomic_DNA"/>
</dbReference>
<feature type="compositionally biased region" description="Gly residues" evidence="1">
    <location>
        <begin position="893"/>
        <end position="902"/>
    </location>
</feature>
<feature type="compositionally biased region" description="Polar residues" evidence="1">
    <location>
        <begin position="1166"/>
        <end position="1175"/>
    </location>
</feature>
<evidence type="ECO:0000313" key="3">
    <source>
        <dbReference type="Proteomes" id="UP000283634"/>
    </source>
</evidence>
<dbReference type="OrthoDB" id="267603at2759"/>
<dbReference type="OMA" id="HANGWDE"/>
<dbReference type="GeneID" id="40324392"/>
<dbReference type="Proteomes" id="UP000283634">
    <property type="component" value="Unassembled WGS sequence"/>
</dbReference>
<comment type="caution">
    <text evidence="2">The sequence shown here is derived from an EMBL/GenBank/DDBJ whole genome shotgun (WGS) entry which is preliminary data.</text>
</comment>
<name>A0A3S5ISM3_TRYRA</name>
<evidence type="ECO:0000256" key="1">
    <source>
        <dbReference type="SAM" id="MobiDB-lite"/>
    </source>
</evidence>
<protein>
    <submittedName>
        <fullName evidence="2">Uncharacterized protein</fullName>
    </submittedName>
</protein>
<dbReference type="RefSeq" id="XP_029242606.1">
    <property type="nucleotide sequence ID" value="XM_029377537.1"/>
</dbReference>
<reference evidence="2 3" key="1">
    <citation type="journal article" date="2018" name="BMC Genomics">
        <title>Genomic comparison of Trypanosoma conorhini and Trypanosoma rangeli to Trypanosoma cruzi strains of high and low virulence.</title>
        <authorList>
            <person name="Bradwell K.R."/>
            <person name="Koparde V.N."/>
            <person name="Matveyev A.V."/>
            <person name="Serrano M.G."/>
            <person name="Alves J.M."/>
            <person name="Parikh H."/>
            <person name="Huang B."/>
            <person name="Lee V."/>
            <person name="Espinosa-Alvarez O."/>
            <person name="Ortiz P.A."/>
            <person name="Costa-Martins A.G."/>
            <person name="Teixeira M.M."/>
            <person name="Buck G.A."/>
        </authorList>
    </citation>
    <scope>NUCLEOTIDE SEQUENCE [LARGE SCALE GENOMIC DNA]</scope>
    <source>
        <strain evidence="2 3">AM80</strain>
    </source>
</reference>
<gene>
    <name evidence="2" type="ORF">TraAM80_00459</name>
</gene>
<sequence length="1194" mass="130882">MLPTSLNDAHVAEGADDSSFTRIPPVLLEDPQRTHLTSSSSHMAFTLSNSLVQFLSPLQLQGFASRLIESCGVHHVDELAARVTCEDDVEELLGSHASLQQRRDLWKGVCKWKRTAGKRVREPTRKADKTKALVGRKFCDADVLSEVVPCSMTGRFIDLDKCTPSQFIRQFAFCGRQETETNLVTGLSAEKDTTNAVETVTREADGAAATTAIAASLEVSPHSSSWTSSVNPLGSTPFRPEKRYRREDLPISALTMGLGMETAGRNDFEVGETCCEGDEPRRNSVSLAVPLEAEGEVVDIRQPIEECFAEYEVMREAMCVALSNAVETYNEGLRALQERLRALLAATATKRQHGSRDGDAFAALETAARLDGEPSLRVEMHPAGPQQTGKVSFYTHAPHHSSERMQSVNKGDNCLSGSAGDNPEFCGVPRPSEANNAQLRPSLMCNTTFVSPFFANMGDDALPSLSDMTSPSRGSYRRTEKLSLEEYERRRTATLQNCPHEMSRLATNDTSQGIPAAFSLDEESTVPFPSNMRHESIAGVTAERETGSDREDTFPPHSSAAAATCPLLGEATADLTHQEPLEPCDTFFLDDFGLQAVSNEVAHSTLRCPAQPEFAGEVFMSDANPSCTAMETQVIDVDALSSLESDTNEERLIQRPQGDNDVIPVDDCSEQVSARSSPMALHGGSSQEEHIWMCSQLPRERQRAVSRSSSLCLEELGNAHMDSVSMSMSNCPRGLDWTTYGGIAADAQDLFPTLHPNADKTGQMSGSEHNMDEEATVLVVGERDFSPLRSLAPEGLPPMPSRSLMNTALPHLQDPLNDTADELTTEGVMNMDYDTLHQWCLRLGLRILYDEAYATDTGEEASYVATGMEEVLGEEDSRDNALTQGENSNGWWLGDGGVGISGGERNLLDGDPSSRSPQRPPRSEGGGTTTPLPFTPGADTNESEWRGLQRAALMEQMRETLRLFITRRQFMFEVVPFFFHRLPRFSGGDAYKPVRAADLVRSQLALTRQELEEQRRLAKMKETEEVACCVITSLAAEAAESIERQAVFPAKGKDVSTCQGITHLPTSMRSRSPQRTCVPACLDIPLYEQLLLMEPTDVQAVTSLVQADFPHVSRHRVEALLEESGIPLGVPRRMRNTQSDGGGELNATQRSASSCSPPPDSPIVSTQTGQTTSAQESKRRFFAQRAWAQRRRNR</sequence>
<evidence type="ECO:0000313" key="2">
    <source>
        <dbReference type="EMBL" id="RNF12178.1"/>
    </source>
</evidence>
<proteinExistence type="predicted"/>
<feature type="region of interest" description="Disordered" evidence="1">
    <location>
        <begin position="874"/>
        <end position="943"/>
    </location>
</feature>
<accession>A0A3S5ISM3</accession>
<dbReference type="AlphaFoldDB" id="A0A3S5ISM3"/>
<feature type="compositionally biased region" description="Polar residues" evidence="1">
    <location>
        <begin position="880"/>
        <end position="890"/>
    </location>
</feature>
<feature type="region of interest" description="Disordered" evidence="1">
    <location>
        <begin position="1128"/>
        <end position="1179"/>
    </location>
</feature>